<dbReference type="RefSeq" id="WP_146568854.1">
    <property type="nucleotide sequence ID" value="NZ_SIHJ01000005.1"/>
</dbReference>
<keyword evidence="4" id="KW-1185">Reference proteome</keyword>
<dbReference type="EMBL" id="SIHJ01000005">
    <property type="protein sequence ID" value="TWT30501.1"/>
    <property type="molecule type" value="Genomic_DNA"/>
</dbReference>
<proteinExistence type="predicted"/>
<feature type="chain" id="PRO_5022831957" evidence="2">
    <location>
        <begin position="24"/>
        <end position="339"/>
    </location>
</feature>
<comment type="caution">
    <text evidence="3">The sequence shown here is derived from an EMBL/GenBank/DDBJ whole genome shotgun (WGS) entry which is preliminary data.</text>
</comment>
<dbReference type="Gene3D" id="3.40.50.1820">
    <property type="entry name" value="alpha/beta hydrolase"/>
    <property type="match status" value="1"/>
</dbReference>
<dbReference type="OrthoDB" id="556502at2"/>
<gene>
    <name evidence="3" type="ORF">KOR34_50600</name>
</gene>
<dbReference type="InterPro" id="IPR029058">
    <property type="entry name" value="AB_hydrolase_fold"/>
</dbReference>
<accession>A0A5C5UVX5</accession>
<dbReference type="GO" id="GO:0016787">
    <property type="term" value="F:hydrolase activity"/>
    <property type="evidence" value="ECO:0007669"/>
    <property type="project" value="UniProtKB-KW"/>
</dbReference>
<dbReference type="PANTHER" id="PTHR37946:SF1">
    <property type="entry name" value="SLL1969 PROTEIN"/>
    <property type="match status" value="1"/>
</dbReference>
<sequence length="339" mass="37441" precursor="true">MPGAARRVALLLTLALAARGAGAQPVDEGRQRAERQASFDSTPMDFSTPTLGGKQFWADQLVLHDWRIQRNVFTGHSRLLDPRDRRVVSGGFDDCRDRLASIREADGLPAVRPRTVVLLHGLWRSRGAMQKLQERLRENDAWSVISVEYPSTRATVGDHARGLQQVIDNLDGVEQVDFVCHSLGNLVVRRWLTDFYLPSGDDAERPRLGRMVMLGPPNHPPAIARTVIPLDVTRQVYGPSGRELYSGWDKLAPTLAVPPMEFGILAGGNEGGGRNPLIPGDDDLVVSVNETRLAGAADFRVLPVLHTLMMRDPTLHQMTESFLLNGWFESADARQPIGP</sequence>
<protein>
    <submittedName>
        <fullName evidence="3">Alpha/beta hydrolase family protein</fullName>
    </submittedName>
</protein>
<dbReference type="PANTHER" id="PTHR37946">
    <property type="entry name" value="SLL1969 PROTEIN"/>
    <property type="match status" value="1"/>
</dbReference>
<evidence type="ECO:0000256" key="1">
    <source>
        <dbReference type="SAM" id="MobiDB-lite"/>
    </source>
</evidence>
<dbReference type="SUPFAM" id="SSF53474">
    <property type="entry name" value="alpha/beta-Hydrolases"/>
    <property type="match status" value="1"/>
</dbReference>
<organism evidence="3 4">
    <name type="scientific">Posidoniimonas corsicana</name>
    <dbReference type="NCBI Taxonomy" id="1938618"/>
    <lineage>
        <taxon>Bacteria</taxon>
        <taxon>Pseudomonadati</taxon>
        <taxon>Planctomycetota</taxon>
        <taxon>Planctomycetia</taxon>
        <taxon>Pirellulales</taxon>
        <taxon>Lacipirellulaceae</taxon>
        <taxon>Posidoniimonas</taxon>
    </lineage>
</organism>
<evidence type="ECO:0000256" key="2">
    <source>
        <dbReference type="SAM" id="SignalP"/>
    </source>
</evidence>
<feature type="region of interest" description="Disordered" evidence="1">
    <location>
        <begin position="23"/>
        <end position="45"/>
    </location>
</feature>
<dbReference type="AlphaFoldDB" id="A0A5C5UVX5"/>
<feature type="compositionally biased region" description="Basic and acidic residues" evidence="1">
    <location>
        <begin position="27"/>
        <end position="37"/>
    </location>
</feature>
<evidence type="ECO:0000313" key="3">
    <source>
        <dbReference type="EMBL" id="TWT30501.1"/>
    </source>
</evidence>
<feature type="signal peptide" evidence="2">
    <location>
        <begin position="1"/>
        <end position="23"/>
    </location>
</feature>
<keyword evidence="2" id="KW-0732">Signal</keyword>
<evidence type="ECO:0000313" key="4">
    <source>
        <dbReference type="Proteomes" id="UP000316714"/>
    </source>
</evidence>
<dbReference type="Proteomes" id="UP000316714">
    <property type="component" value="Unassembled WGS sequence"/>
</dbReference>
<keyword evidence="3" id="KW-0378">Hydrolase</keyword>
<name>A0A5C5UVX5_9BACT</name>
<reference evidence="3 4" key="1">
    <citation type="submission" date="2019-02" db="EMBL/GenBank/DDBJ databases">
        <title>Deep-cultivation of Planctomycetes and their phenomic and genomic characterization uncovers novel biology.</title>
        <authorList>
            <person name="Wiegand S."/>
            <person name="Jogler M."/>
            <person name="Boedeker C."/>
            <person name="Pinto D."/>
            <person name="Vollmers J."/>
            <person name="Rivas-Marin E."/>
            <person name="Kohn T."/>
            <person name="Peeters S.H."/>
            <person name="Heuer A."/>
            <person name="Rast P."/>
            <person name="Oberbeckmann S."/>
            <person name="Bunk B."/>
            <person name="Jeske O."/>
            <person name="Meyerdierks A."/>
            <person name="Storesund J.E."/>
            <person name="Kallscheuer N."/>
            <person name="Luecker S."/>
            <person name="Lage O.M."/>
            <person name="Pohl T."/>
            <person name="Merkel B.J."/>
            <person name="Hornburger P."/>
            <person name="Mueller R.-W."/>
            <person name="Bruemmer F."/>
            <person name="Labrenz M."/>
            <person name="Spormann A.M."/>
            <person name="Op Den Camp H."/>
            <person name="Overmann J."/>
            <person name="Amann R."/>
            <person name="Jetten M.S.M."/>
            <person name="Mascher T."/>
            <person name="Medema M.H."/>
            <person name="Devos D.P."/>
            <person name="Kaster A.-K."/>
            <person name="Ovreas L."/>
            <person name="Rohde M."/>
            <person name="Galperin M.Y."/>
            <person name="Jogler C."/>
        </authorList>
    </citation>
    <scope>NUCLEOTIDE SEQUENCE [LARGE SCALE GENOMIC DNA]</scope>
    <source>
        <strain evidence="3 4">KOR34</strain>
    </source>
</reference>